<reference evidence="1 2" key="2">
    <citation type="submission" date="2019-11" db="EMBL/GenBank/DDBJ databases">
        <title>A de novo genome assembly of a pear dwarfing rootstock.</title>
        <authorList>
            <person name="Wang F."/>
            <person name="Wang J."/>
            <person name="Li S."/>
            <person name="Zhang Y."/>
            <person name="Fang M."/>
            <person name="Ma L."/>
            <person name="Zhao Y."/>
            <person name="Jiang S."/>
        </authorList>
    </citation>
    <scope>NUCLEOTIDE SEQUENCE [LARGE SCALE GENOMIC DNA]</scope>
    <source>
        <strain evidence="1">S2</strain>
        <tissue evidence="1">Leaf</tissue>
    </source>
</reference>
<protein>
    <submittedName>
        <fullName evidence="1">Transcriptional regulator STERILE APETALA</fullName>
    </submittedName>
</protein>
<dbReference type="AlphaFoldDB" id="A0A5N5HVG7"/>
<dbReference type="Gene3D" id="2.130.10.10">
    <property type="entry name" value="YVTN repeat-like/Quinoprotein amine dehydrogenase"/>
    <property type="match status" value="1"/>
</dbReference>
<dbReference type="InterPro" id="IPR015943">
    <property type="entry name" value="WD40/YVTN_repeat-like_dom_sf"/>
</dbReference>
<proteinExistence type="predicted"/>
<evidence type="ECO:0000313" key="2">
    <source>
        <dbReference type="Proteomes" id="UP000327157"/>
    </source>
</evidence>
<organism evidence="1 2">
    <name type="scientific">Pyrus ussuriensis x Pyrus communis</name>
    <dbReference type="NCBI Taxonomy" id="2448454"/>
    <lineage>
        <taxon>Eukaryota</taxon>
        <taxon>Viridiplantae</taxon>
        <taxon>Streptophyta</taxon>
        <taxon>Embryophyta</taxon>
        <taxon>Tracheophyta</taxon>
        <taxon>Spermatophyta</taxon>
        <taxon>Magnoliopsida</taxon>
        <taxon>eudicotyledons</taxon>
        <taxon>Gunneridae</taxon>
        <taxon>Pentapetalae</taxon>
        <taxon>rosids</taxon>
        <taxon>fabids</taxon>
        <taxon>Rosales</taxon>
        <taxon>Rosaceae</taxon>
        <taxon>Amygdaloideae</taxon>
        <taxon>Maleae</taxon>
        <taxon>Pyrus</taxon>
    </lineage>
</organism>
<evidence type="ECO:0000313" key="1">
    <source>
        <dbReference type="EMBL" id="KAB2631915.1"/>
    </source>
</evidence>
<dbReference type="OrthoDB" id="760263at2759"/>
<dbReference type="Proteomes" id="UP000327157">
    <property type="component" value="Unassembled WGS sequence"/>
</dbReference>
<dbReference type="PANTHER" id="PTHR19855:SF31">
    <property type="entry name" value="TRANSCRIPTIONAL REGULATOR STERILE APETALA"/>
    <property type="match status" value="1"/>
</dbReference>
<dbReference type="InterPro" id="IPR036047">
    <property type="entry name" value="F-box-like_dom_sf"/>
</dbReference>
<gene>
    <name evidence="1" type="ORF">D8674_041009</name>
</gene>
<dbReference type="SUPFAM" id="SSF81383">
    <property type="entry name" value="F-box domain"/>
    <property type="match status" value="1"/>
</dbReference>
<sequence length="376" mass="42167">VCSTWRAVSRSDLLWHRLTRRIWGRTILIRDTWRDEYIYWHRTAMNFRTRRSAHTTLDFDLSDVEDPDGLTCRCLTLSDAHLACGFADGAVRLFDLATRLHVSTFRPHLRDRLGRFSRAVTGIVITDFKLTFATLDGDIHVAVINGPQVTRRAHLGDVVNDGVLVDFTGSERWWVGLYAGVPGRTFHIWDSSTEQLTFVGGTLTDPEAVMGWHMLTEMTESVGRVRVTSRETAVACTSARVIVFDLTNQGIVLSEEEYRRGIIVAAADVSRSAYIIVGRRGLASVRWNDTQEEVCRFNVRGAAQMAVMGCMNEGCALMCVGGVVRVWEAERGAYLYSFRERIGEVNALVCDERHVAACSWGSGGTRLHLWDFGAAD</sequence>
<reference evidence="1 2" key="1">
    <citation type="submission" date="2019-09" db="EMBL/GenBank/DDBJ databases">
        <authorList>
            <person name="Ou C."/>
        </authorList>
    </citation>
    <scope>NUCLEOTIDE SEQUENCE [LARGE SCALE GENOMIC DNA]</scope>
    <source>
        <strain evidence="1">S2</strain>
        <tissue evidence="1">Leaf</tissue>
    </source>
</reference>
<feature type="non-terminal residue" evidence="1">
    <location>
        <position position="1"/>
    </location>
</feature>
<name>A0A5N5HVG7_9ROSA</name>
<dbReference type="EMBL" id="SMOL01000129">
    <property type="protein sequence ID" value="KAB2631915.1"/>
    <property type="molecule type" value="Genomic_DNA"/>
</dbReference>
<accession>A0A5N5HVG7</accession>
<dbReference type="SUPFAM" id="SSF50978">
    <property type="entry name" value="WD40 repeat-like"/>
    <property type="match status" value="1"/>
</dbReference>
<dbReference type="InterPro" id="IPR036322">
    <property type="entry name" value="WD40_repeat_dom_sf"/>
</dbReference>
<dbReference type="PANTHER" id="PTHR19855">
    <property type="entry name" value="WD40 REPEAT PROTEIN 12, 37"/>
    <property type="match status" value="1"/>
</dbReference>
<keyword evidence="2" id="KW-1185">Reference proteome</keyword>
<comment type="caution">
    <text evidence="1">The sequence shown here is derived from an EMBL/GenBank/DDBJ whole genome shotgun (WGS) entry which is preliminary data.</text>
</comment>